<dbReference type="GO" id="GO:0006508">
    <property type="term" value="P:proteolysis"/>
    <property type="evidence" value="ECO:0007669"/>
    <property type="project" value="UniProtKB-KW"/>
</dbReference>
<dbReference type="Pfam" id="PF10551">
    <property type="entry name" value="MULE"/>
    <property type="match status" value="1"/>
</dbReference>
<dbReference type="SUPFAM" id="SSF57903">
    <property type="entry name" value="FYVE/PHD zinc finger"/>
    <property type="match status" value="1"/>
</dbReference>
<comment type="caution">
    <text evidence="5">The sequence shown here is derived from an EMBL/GenBank/DDBJ whole genome shotgun (WGS) entry which is preliminary data.</text>
</comment>
<dbReference type="SUPFAM" id="SSF54001">
    <property type="entry name" value="Cysteine proteinases"/>
    <property type="match status" value="1"/>
</dbReference>
<protein>
    <submittedName>
        <fullName evidence="5">Sentrin-specific protease 1</fullName>
    </submittedName>
</protein>
<keyword evidence="3" id="KW-0378">Hydrolase</keyword>
<name>A0AAE1H9X9_9NEOP</name>
<reference evidence="5" key="1">
    <citation type="submission" date="2021-07" db="EMBL/GenBank/DDBJ databases">
        <authorList>
            <person name="Catto M.A."/>
            <person name="Jacobson A."/>
            <person name="Kennedy G."/>
            <person name="Labadie P."/>
            <person name="Hunt B.G."/>
            <person name="Srinivasan R."/>
        </authorList>
    </citation>
    <scope>NUCLEOTIDE SEQUENCE</scope>
    <source>
        <strain evidence="5">PL_HMW_Pooled</strain>
        <tissue evidence="5">Head</tissue>
    </source>
</reference>
<dbReference type="AlphaFoldDB" id="A0AAE1H9X9"/>
<dbReference type="EMBL" id="JAHWGI010000737">
    <property type="protein sequence ID" value="KAK3917532.1"/>
    <property type="molecule type" value="Genomic_DNA"/>
</dbReference>
<dbReference type="Proteomes" id="UP001219518">
    <property type="component" value="Unassembled WGS sequence"/>
</dbReference>
<dbReference type="GO" id="GO:0008234">
    <property type="term" value="F:cysteine-type peptidase activity"/>
    <property type="evidence" value="ECO:0007669"/>
    <property type="project" value="InterPro"/>
</dbReference>
<evidence type="ECO:0000259" key="4">
    <source>
        <dbReference type="PROSITE" id="PS50600"/>
    </source>
</evidence>
<dbReference type="PANTHER" id="PTHR33977:SF1">
    <property type="entry name" value="ZINC ION BINDING PROTEIN"/>
    <property type="match status" value="1"/>
</dbReference>
<dbReference type="PANTHER" id="PTHR33977">
    <property type="entry name" value="ZINC ION BINDING PROTEIN"/>
    <property type="match status" value="1"/>
</dbReference>
<dbReference type="InterPro" id="IPR003653">
    <property type="entry name" value="Peptidase_C48_C"/>
</dbReference>
<proteinExistence type="inferred from homology"/>
<dbReference type="PROSITE" id="PS50600">
    <property type="entry name" value="ULP_PROTEASE"/>
    <property type="match status" value="1"/>
</dbReference>
<dbReference type="Gene3D" id="3.40.395.10">
    <property type="entry name" value="Adenoviral Proteinase, Chain A"/>
    <property type="match status" value="1"/>
</dbReference>
<dbReference type="InterPro" id="IPR038765">
    <property type="entry name" value="Papain-like_cys_pep_sf"/>
</dbReference>
<accession>A0AAE1H9X9</accession>
<evidence type="ECO:0000313" key="6">
    <source>
        <dbReference type="Proteomes" id="UP001219518"/>
    </source>
</evidence>
<keyword evidence="6" id="KW-1185">Reference proteome</keyword>
<reference evidence="5" key="2">
    <citation type="journal article" date="2023" name="BMC Genomics">
        <title>Pest status, molecular evolution, and epigenetic factors derived from the genome assembly of Frankliniella fusca, a thysanopteran phytovirus vector.</title>
        <authorList>
            <person name="Catto M.A."/>
            <person name="Labadie P.E."/>
            <person name="Jacobson A.L."/>
            <person name="Kennedy G.G."/>
            <person name="Srinivasan R."/>
            <person name="Hunt B.G."/>
        </authorList>
    </citation>
    <scope>NUCLEOTIDE SEQUENCE</scope>
    <source>
        <strain evidence="5">PL_HMW_Pooled</strain>
    </source>
</reference>
<feature type="domain" description="Ubiquitin-like protease family profile" evidence="4">
    <location>
        <begin position="673"/>
        <end position="834"/>
    </location>
</feature>
<sequence length="918" mass="105526">MSRFINKKLAENIPPTVVYEMTKELYLPKKNTPNVNEVKANILTKKRVLERGRRRRMARRLHNDDAKAVYLMVTQMLDGEDASSVLIYKPYGSKVVHGPPEIDQLPNSSDLFMFAMQTERQSDLMKNHCGKIIIVDETHGTNQYRYQLLTTMVVDENHHGWPVAHLITSKSDSATLKYFFQCLKARLGENSVNCVITDDDPALINAMNEGFSADLPHILCIWHVLKNFKENLRSKASKDLYDTMLSEVRVIMNEDNEGLFLKLIDGFQKKYENDNNASQFIDYFRKYYLNRPHKWALCYRQFPHGGVNTTGHLESFHNRLKKTWLKRKVNKRLDDIITILFELEWDDYCSRCRQLSTGVSTSPQEILERHQRGLSMKDDCIVEQTLNRHWEMKSAASNKTSYIVAQLKETCSADFCFSRCTKPECHGLCAHMFSCSCPDKHPLCKRIHKLQSFITRGQPCVHLEESDFYVLPNHKAHEDLIIEAVEESQNYQDEKNKSHERKWNAMTENLRLNLKLLEEFVSAADRKQVSENSLTHVHSVVSDLVKCLDTLSLENNEIPEMVPCVKFAPNEKLKTQLSQLSSFKRPSKRKKKSDPAALCQKKRAALEGLLQCHQEEADETECDDSVCERSYEDDSEIDKSFTLHASYVEDPTEIILTCGGEQISLIHLKSLELTLPESETKKFMERDSAFKVGWLYSNIIDVFLYKLSQQNKHVLYLSCVVATRASIGRSNADIIRKKLNSLSSNITIILMPANLTGDHWVILVVFLKQQEICYYDPLHGPISHKCLLLMKQTVSDLKLVFPSSSVWKIKVEKFIKQNDGVGCGPLICNFAKHTVESSGNSIVYSPSEFRKIMYSNIVGNCLRRSTFSEESCGKCGISYANDMMLKVWVCCVQCRQWFHENCIHDPNFLNGSSQFVCP</sequence>
<dbReference type="InterPro" id="IPR018289">
    <property type="entry name" value="MULE_transposase_dom"/>
</dbReference>
<keyword evidence="2 5" id="KW-0645">Protease</keyword>
<evidence type="ECO:0000256" key="2">
    <source>
        <dbReference type="ARBA" id="ARBA00022670"/>
    </source>
</evidence>
<comment type="similarity">
    <text evidence="1">Belongs to the peptidase C48 family.</text>
</comment>
<evidence type="ECO:0000256" key="1">
    <source>
        <dbReference type="ARBA" id="ARBA00005234"/>
    </source>
</evidence>
<evidence type="ECO:0000256" key="3">
    <source>
        <dbReference type="ARBA" id="ARBA00022801"/>
    </source>
</evidence>
<dbReference type="InterPro" id="IPR011011">
    <property type="entry name" value="Znf_FYVE_PHD"/>
</dbReference>
<evidence type="ECO:0000313" key="5">
    <source>
        <dbReference type="EMBL" id="KAK3917532.1"/>
    </source>
</evidence>
<organism evidence="5 6">
    <name type="scientific">Frankliniella fusca</name>
    <dbReference type="NCBI Taxonomy" id="407009"/>
    <lineage>
        <taxon>Eukaryota</taxon>
        <taxon>Metazoa</taxon>
        <taxon>Ecdysozoa</taxon>
        <taxon>Arthropoda</taxon>
        <taxon>Hexapoda</taxon>
        <taxon>Insecta</taxon>
        <taxon>Pterygota</taxon>
        <taxon>Neoptera</taxon>
        <taxon>Paraneoptera</taxon>
        <taxon>Thysanoptera</taxon>
        <taxon>Terebrantia</taxon>
        <taxon>Thripoidea</taxon>
        <taxon>Thripidae</taxon>
        <taxon>Frankliniella</taxon>
    </lineage>
</organism>
<gene>
    <name evidence="5" type="ORF">KUF71_007027</name>
</gene>
<dbReference type="Pfam" id="PF02902">
    <property type="entry name" value="Peptidase_C48"/>
    <property type="match status" value="1"/>
</dbReference>